<protein>
    <recommendedName>
        <fullName evidence="4">Carboxypeptidase-like regulatory domain-containing protein</fullName>
    </recommendedName>
</protein>
<feature type="signal peptide" evidence="1">
    <location>
        <begin position="1"/>
        <end position="22"/>
    </location>
</feature>
<dbReference type="EMBL" id="WQKZ01000005">
    <property type="protein sequence ID" value="MVN78538.1"/>
    <property type="molecule type" value="Genomic_DNA"/>
</dbReference>
<dbReference type="Proteomes" id="UP000441336">
    <property type="component" value="Unassembled WGS sequence"/>
</dbReference>
<keyword evidence="3" id="KW-1185">Reference proteome</keyword>
<reference evidence="2 3" key="1">
    <citation type="submission" date="2019-12" db="EMBL/GenBank/DDBJ databases">
        <title>Hymenobacter sp. HMF4947 Genome sequencing and assembly.</title>
        <authorList>
            <person name="Kang H."/>
            <person name="Cha I."/>
            <person name="Kim H."/>
            <person name="Joh K."/>
        </authorList>
    </citation>
    <scope>NUCLEOTIDE SEQUENCE [LARGE SCALE GENOMIC DNA]</scope>
    <source>
        <strain evidence="2 3">HMF4947</strain>
    </source>
</reference>
<keyword evidence="1" id="KW-0732">Signal</keyword>
<evidence type="ECO:0000313" key="3">
    <source>
        <dbReference type="Proteomes" id="UP000441336"/>
    </source>
</evidence>
<dbReference type="RefSeq" id="WP_157568744.1">
    <property type="nucleotide sequence ID" value="NZ_WQKZ01000005.1"/>
</dbReference>
<dbReference type="Gene3D" id="2.60.40.1120">
    <property type="entry name" value="Carboxypeptidase-like, regulatory domain"/>
    <property type="match status" value="1"/>
</dbReference>
<accession>A0A7K1TJE1</accession>
<name>A0A7K1TJE1_9BACT</name>
<dbReference type="AlphaFoldDB" id="A0A7K1TJE1"/>
<dbReference type="InterPro" id="IPR013784">
    <property type="entry name" value="Carb-bd-like_fold"/>
</dbReference>
<dbReference type="Pfam" id="PF13715">
    <property type="entry name" value="CarbopepD_reg_2"/>
    <property type="match status" value="1"/>
</dbReference>
<organism evidence="2 3">
    <name type="scientific">Hymenobacter ginkgonis</name>
    <dbReference type="NCBI Taxonomy" id="2682976"/>
    <lineage>
        <taxon>Bacteria</taxon>
        <taxon>Pseudomonadati</taxon>
        <taxon>Bacteroidota</taxon>
        <taxon>Cytophagia</taxon>
        <taxon>Cytophagales</taxon>
        <taxon>Hymenobacteraceae</taxon>
        <taxon>Hymenobacter</taxon>
    </lineage>
</organism>
<proteinExistence type="predicted"/>
<dbReference type="SUPFAM" id="SSF49452">
    <property type="entry name" value="Starch-binding domain-like"/>
    <property type="match status" value="1"/>
</dbReference>
<evidence type="ECO:0008006" key="4">
    <source>
        <dbReference type="Google" id="ProtNLM"/>
    </source>
</evidence>
<dbReference type="GO" id="GO:0030246">
    <property type="term" value="F:carbohydrate binding"/>
    <property type="evidence" value="ECO:0007669"/>
    <property type="project" value="InterPro"/>
</dbReference>
<evidence type="ECO:0000256" key="1">
    <source>
        <dbReference type="SAM" id="SignalP"/>
    </source>
</evidence>
<gene>
    <name evidence="2" type="ORF">GO988_19575</name>
</gene>
<comment type="caution">
    <text evidence="2">The sequence shown here is derived from an EMBL/GenBank/DDBJ whole genome shotgun (WGS) entry which is preliminary data.</text>
</comment>
<sequence>MGFSRIYFLVVCLVSLAGSALAQGRLNGVVQDSVTHEPLAFASVFLANTTLGATTTEDGKFDFPRVPKGNYDVVASYVGYRLAKQNITVGTAAQSVTLRPASSGPQLGEVVIHANPHQEDDYRKFTGLFLGTTTFAKQCRISNPDAVLVAYNDTTKELTASAENFVQVENEALGYRLKYFGLRFNYNTESESVSYDGQPVFEAMTPRDDRQQQQWEANRAAAYHGSQTHFLKSVYDNRVAEEGFLAQQVRLVPVPRAARGMSLLSKKKTRLTAAEQDSLRKWQDLPLIARLYPAARPIDSLRRISPDKDQVFLRFTHELQVCYFGEAPDPNYDAPMSAIGPVGATMPAKRQVSRLLLLAPETRIRPNGSLANPLDVVTGEYWGFQKIGDLLPLDYEPPVATARTPLPTPPAKAN</sequence>
<evidence type="ECO:0000313" key="2">
    <source>
        <dbReference type="EMBL" id="MVN78538.1"/>
    </source>
</evidence>
<feature type="chain" id="PRO_5029798906" description="Carboxypeptidase-like regulatory domain-containing protein" evidence="1">
    <location>
        <begin position="23"/>
        <end position="414"/>
    </location>
</feature>